<keyword evidence="2" id="KW-0489">Methyltransferase</keyword>
<dbReference type="RefSeq" id="WP_154728772.1">
    <property type="nucleotide sequence ID" value="NZ_SZYE01000028.1"/>
</dbReference>
<dbReference type="PANTHER" id="PTHR12993">
    <property type="entry name" value="N-ACETYLGLUCOSAMINYL-PHOSPHATIDYLINOSITOL DE-N-ACETYLASE-RELATED"/>
    <property type="match status" value="1"/>
</dbReference>
<dbReference type="CDD" id="cd02440">
    <property type="entry name" value="AdoMet_MTases"/>
    <property type="match status" value="1"/>
</dbReference>
<dbReference type="EMBL" id="SZYE01000028">
    <property type="protein sequence ID" value="TKR24726.1"/>
    <property type="molecule type" value="Genomic_DNA"/>
</dbReference>
<dbReference type="PANTHER" id="PTHR12993:SF29">
    <property type="entry name" value="BLR3841 PROTEIN"/>
    <property type="match status" value="1"/>
</dbReference>
<comment type="caution">
    <text evidence="2">The sequence shown here is derived from an EMBL/GenBank/DDBJ whole genome shotgun (WGS) entry which is preliminary data.</text>
</comment>
<dbReference type="InterPro" id="IPR024078">
    <property type="entry name" value="LmbE-like_dom_sf"/>
</dbReference>
<dbReference type="GO" id="GO:0032259">
    <property type="term" value="P:methylation"/>
    <property type="evidence" value="ECO:0007669"/>
    <property type="project" value="UniProtKB-KW"/>
</dbReference>
<proteinExistence type="predicted"/>
<evidence type="ECO:0000256" key="1">
    <source>
        <dbReference type="ARBA" id="ARBA00022833"/>
    </source>
</evidence>
<dbReference type="Gene3D" id="3.40.50.10320">
    <property type="entry name" value="LmbE-like"/>
    <property type="match status" value="1"/>
</dbReference>
<dbReference type="GO" id="GO:0016137">
    <property type="term" value="P:glycoside metabolic process"/>
    <property type="evidence" value="ECO:0007669"/>
    <property type="project" value="UniProtKB-ARBA"/>
</dbReference>
<evidence type="ECO:0000313" key="2">
    <source>
        <dbReference type="EMBL" id="TKR24726.1"/>
    </source>
</evidence>
<reference evidence="2 3" key="1">
    <citation type="submission" date="2019-05" db="EMBL/GenBank/DDBJ databases">
        <title>Genome sequence of Cellulomonas hominis strain CS1.</title>
        <authorList>
            <person name="Belmont J."/>
            <person name="Maclea K.S."/>
        </authorList>
    </citation>
    <scope>NUCLEOTIDE SEQUENCE [LARGE SCALE GENOMIC DNA]</scope>
    <source>
        <strain evidence="2 3">CS1</strain>
    </source>
</reference>
<dbReference type="InterPro" id="IPR003737">
    <property type="entry name" value="GlcNAc_PI_deacetylase-related"/>
</dbReference>
<dbReference type="GO" id="GO:0009312">
    <property type="term" value="P:oligosaccharide biosynthetic process"/>
    <property type="evidence" value="ECO:0007669"/>
    <property type="project" value="InterPro"/>
</dbReference>
<dbReference type="InterPro" id="IPR008715">
    <property type="entry name" value="SAM-MeTfrase_NodS-like"/>
</dbReference>
<dbReference type="SUPFAM" id="SSF102588">
    <property type="entry name" value="LmbE-like"/>
    <property type="match status" value="1"/>
</dbReference>
<dbReference type="SUPFAM" id="SSF53335">
    <property type="entry name" value="S-adenosyl-L-methionine-dependent methyltransferases"/>
    <property type="match status" value="1"/>
</dbReference>
<dbReference type="Pfam" id="PF05401">
    <property type="entry name" value="NodS"/>
    <property type="match status" value="1"/>
</dbReference>
<dbReference type="AlphaFoldDB" id="A0A7Z8NSJ2"/>
<dbReference type="Proteomes" id="UP000308121">
    <property type="component" value="Unassembled WGS sequence"/>
</dbReference>
<gene>
    <name evidence="2" type="ORF">FA014_05870</name>
</gene>
<dbReference type="InterPro" id="IPR029063">
    <property type="entry name" value="SAM-dependent_MTases_sf"/>
</dbReference>
<sequence length="452" mass="48278">MVIFDGRAGGTPAGIWEASARFAALPGLALPVGRTVVVAAHPDDETLGAGGLLHRLAEAGRPADVVVVTDGAGSHAGSVTLAPEDLVPMRAREVAAGVAVLSPGSAVTTLGFPDGGTREHREAVTAALRAAVGDEPLAVLVAPWRGDGHRDHRVVGEVCAELAAATGARLLEYPVWLWHWASPDHADVPWDRLRALPLDDRDLTAKRRALAQHVTQTQPWSAAPEDAAPLHPEFLRNFDRDVEPFVVADDLPAGVPPASFAAKYERREDPWHLASRWYEERKRALTLAALPARRYGSVLEVGCSVGTLTAELAGRSDRLLATDVVPAAVGSARERLAAHPHVTVRRHDVRSGVPAGPYDLVVLSEVAYYLTRPELLDLVDRLRPELAPGATVLGCHWRHPVAEHAQTGDDVQATLDRALGLARVASYRDADVALDVWCADPASVADREGLLP</sequence>
<keyword evidence="2" id="KW-0808">Transferase</keyword>
<name>A0A7Z8NSJ2_9CELL</name>
<protein>
    <submittedName>
        <fullName evidence="2">Methyltransferase domain-containing protein</fullName>
    </submittedName>
</protein>
<accession>A0A7Z8NSJ2</accession>
<organism evidence="2 3">
    <name type="scientific">Cellulomonas hominis</name>
    <dbReference type="NCBI Taxonomy" id="156981"/>
    <lineage>
        <taxon>Bacteria</taxon>
        <taxon>Bacillati</taxon>
        <taxon>Actinomycetota</taxon>
        <taxon>Actinomycetes</taxon>
        <taxon>Micrococcales</taxon>
        <taxon>Cellulomonadaceae</taxon>
        <taxon>Cellulomonas</taxon>
    </lineage>
</organism>
<dbReference type="GO" id="GO:0016811">
    <property type="term" value="F:hydrolase activity, acting on carbon-nitrogen (but not peptide) bonds, in linear amides"/>
    <property type="evidence" value="ECO:0007669"/>
    <property type="project" value="TreeGrafter"/>
</dbReference>
<dbReference type="Gene3D" id="3.40.50.150">
    <property type="entry name" value="Vaccinia Virus protein VP39"/>
    <property type="match status" value="1"/>
</dbReference>
<evidence type="ECO:0000313" key="3">
    <source>
        <dbReference type="Proteomes" id="UP000308121"/>
    </source>
</evidence>
<dbReference type="GO" id="GO:0008757">
    <property type="term" value="F:S-adenosylmethionine-dependent methyltransferase activity"/>
    <property type="evidence" value="ECO:0007669"/>
    <property type="project" value="InterPro"/>
</dbReference>
<dbReference type="Pfam" id="PF02585">
    <property type="entry name" value="PIG-L"/>
    <property type="match status" value="1"/>
</dbReference>
<dbReference type="OrthoDB" id="116799at2"/>
<keyword evidence="1" id="KW-0862">Zinc</keyword>